<keyword evidence="8 9" id="KW-0472">Membrane</keyword>
<dbReference type="Pfam" id="PF01235">
    <property type="entry name" value="Na_Ala_symp"/>
    <property type="match status" value="1"/>
</dbReference>
<keyword evidence="11" id="KW-1185">Reference proteome</keyword>
<dbReference type="PROSITE" id="PS00873">
    <property type="entry name" value="NA_ALANINE_SYMP"/>
    <property type="match status" value="1"/>
</dbReference>
<feature type="transmembrane region" description="Helical" evidence="9">
    <location>
        <begin position="145"/>
        <end position="164"/>
    </location>
</feature>
<protein>
    <submittedName>
        <fullName evidence="10">Sodium:alanine symporter</fullName>
    </submittedName>
</protein>
<keyword evidence="3 9" id="KW-0813">Transport</keyword>
<dbReference type="Gene3D" id="1.20.1740.10">
    <property type="entry name" value="Amino acid/polyamine transporter I"/>
    <property type="match status" value="1"/>
</dbReference>
<dbReference type="GO" id="GO:0005283">
    <property type="term" value="F:amino acid:sodium symporter activity"/>
    <property type="evidence" value="ECO:0007669"/>
    <property type="project" value="InterPro"/>
</dbReference>
<evidence type="ECO:0000256" key="6">
    <source>
        <dbReference type="ARBA" id="ARBA00022847"/>
    </source>
</evidence>
<evidence type="ECO:0000313" key="11">
    <source>
        <dbReference type="Proteomes" id="UP000095209"/>
    </source>
</evidence>
<dbReference type="NCBIfam" id="TIGR00835">
    <property type="entry name" value="agcS"/>
    <property type="match status" value="1"/>
</dbReference>
<dbReference type="PANTHER" id="PTHR30330:SF1">
    <property type="entry name" value="AMINO-ACID CARRIER PROTEIN ALST"/>
    <property type="match status" value="1"/>
</dbReference>
<dbReference type="FunFam" id="1.20.1740.10:FF:000004">
    <property type="entry name" value="Sodium:alanine symporter family protein"/>
    <property type="match status" value="1"/>
</dbReference>
<evidence type="ECO:0000256" key="8">
    <source>
        <dbReference type="ARBA" id="ARBA00023136"/>
    </source>
</evidence>
<dbReference type="RefSeq" id="WP_069715762.1">
    <property type="nucleotide sequence ID" value="NZ_MJEH01000004.1"/>
</dbReference>
<evidence type="ECO:0000256" key="9">
    <source>
        <dbReference type="RuleBase" id="RU363064"/>
    </source>
</evidence>
<feature type="transmembrane region" description="Helical" evidence="9">
    <location>
        <begin position="15"/>
        <end position="33"/>
    </location>
</feature>
<evidence type="ECO:0000313" key="10">
    <source>
        <dbReference type="EMBL" id="OEH94199.1"/>
    </source>
</evidence>
<sequence>MDIITSIVGMLNDFIWSKLLIATLLALGLYFTLRTKLVQFRLIPEMFRLLKESPEHKSKDSISSFQAFSISTASRVGTGNMAGVATAIAGGGPGAVFWMWVIALIGGASSFVESTLAQIYKEKDEKGFFRGGPAYYIEKALNQRWLGIIFAILLIICYGFVFNALQANTITLAFNNSFEMSRGLLGIFLAIVTALVIFGGVKRIANFTQIVVPVMAIVYIVIAVIVIAMNFTLIPELIGTIVSSAFGFREVASGGVGAAIMLGIKRGLFSNEAGMGSVPNAAATADVSHPVKQGLIQTLGVFVDTIILCSATAFIILLAGNDTGDLTGIELLQESLNIHIGGWAGYLISFAILLFAFSSIIGNYYYGESNIQFINSNKGLMYFYRAVVISMVLWGSVVGIDIVWSLADLFMGLMALINLVVIAILGKFAFSALDDYLKQRKAGQNPTFHVDNIHGLENVECWGEKGSKKQESN</sequence>
<name>A0A1E5LJC6_9BACI</name>
<dbReference type="PANTHER" id="PTHR30330">
    <property type="entry name" value="AGSS FAMILY TRANSPORTER, SODIUM-ALANINE"/>
    <property type="match status" value="1"/>
</dbReference>
<comment type="caution">
    <text evidence="10">The sequence shown here is derived from an EMBL/GenBank/DDBJ whole genome shotgun (WGS) entry which is preliminary data.</text>
</comment>
<organism evidence="10 11">
    <name type="scientific">Bacillus solimangrovi</name>
    <dbReference type="NCBI Taxonomy" id="1305675"/>
    <lineage>
        <taxon>Bacteria</taxon>
        <taxon>Bacillati</taxon>
        <taxon>Bacillota</taxon>
        <taxon>Bacilli</taxon>
        <taxon>Bacillales</taxon>
        <taxon>Bacillaceae</taxon>
        <taxon>Bacillus</taxon>
    </lineage>
</organism>
<keyword evidence="6 9" id="KW-0769">Symport</keyword>
<feature type="transmembrane region" description="Helical" evidence="9">
    <location>
        <begin position="210"/>
        <end position="231"/>
    </location>
</feature>
<dbReference type="AlphaFoldDB" id="A0A1E5LJC6"/>
<feature type="transmembrane region" description="Helical" evidence="9">
    <location>
        <begin position="410"/>
        <end position="430"/>
    </location>
</feature>
<dbReference type="OrthoDB" id="9804874at2"/>
<reference evidence="10 11" key="1">
    <citation type="submission" date="2016-08" db="EMBL/GenBank/DDBJ databases">
        <title>Genome of Bacillus solimangrovi GH2-4.</title>
        <authorList>
            <person name="Lim S."/>
            <person name="Kim B.-C."/>
        </authorList>
    </citation>
    <scope>NUCLEOTIDE SEQUENCE [LARGE SCALE GENOMIC DNA]</scope>
    <source>
        <strain evidence="10 11">GH2-4</strain>
    </source>
</reference>
<evidence type="ECO:0000256" key="4">
    <source>
        <dbReference type="ARBA" id="ARBA00022475"/>
    </source>
</evidence>
<comment type="similarity">
    <text evidence="2 9">Belongs to the alanine or glycine:cation symporter (AGCS) (TC 2.A.25) family.</text>
</comment>
<feature type="transmembrane region" description="Helical" evidence="9">
    <location>
        <begin position="184"/>
        <end position="201"/>
    </location>
</feature>
<proteinExistence type="inferred from homology"/>
<accession>A0A1E5LJC6</accession>
<keyword evidence="7 9" id="KW-1133">Transmembrane helix</keyword>
<comment type="subcellular location">
    <subcellularLocation>
        <location evidence="1 9">Cell membrane</location>
        <topology evidence="1 9">Multi-pass membrane protein</topology>
    </subcellularLocation>
</comment>
<evidence type="ECO:0000256" key="7">
    <source>
        <dbReference type="ARBA" id="ARBA00022989"/>
    </source>
</evidence>
<keyword evidence="4 9" id="KW-1003">Cell membrane</keyword>
<keyword evidence="5 9" id="KW-0812">Transmembrane</keyword>
<feature type="transmembrane region" description="Helical" evidence="9">
    <location>
        <begin position="382"/>
        <end position="404"/>
    </location>
</feature>
<evidence type="ECO:0000256" key="3">
    <source>
        <dbReference type="ARBA" id="ARBA00022448"/>
    </source>
</evidence>
<dbReference type="EMBL" id="MJEH01000004">
    <property type="protein sequence ID" value="OEH94199.1"/>
    <property type="molecule type" value="Genomic_DNA"/>
</dbReference>
<evidence type="ECO:0000256" key="2">
    <source>
        <dbReference type="ARBA" id="ARBA00009261"/>
    </source>
</evidence>
<evidence type="ECO:0000256" key="5">
    <source>
        <dbReference type="ARBA" id="ARBA00022692"/>
    </source>
</evidence>
<dbReference type="PRINTS" id="PR00175">
    <property type="entry name" value="NAALASMPORT"/>
</dbReference>
<feature type="transmembrane region" description="Helical" evidence="9">
    <location>
        <begin position="340"/>
        <end position="361"/>
    </location>
</feature>
<gene>
    <name evidence="10" type="ORF">BFG57_09105</name>
</gene>
<dbReference type="InterPro" id="IPR001463">
    <property type="entry name" value="Na/Ala_symport"/>
</dbReference>
<feature type="transmembrane region" description="Helical" evidence="9">
    <location>
        <begin position="299"/>
        <end position="320"/>
    </location>
</feature>
<dbReference type="Proteomes" id="UP000095209">
    <property type="component" value="Unassembled WGS sequence"/>
</dbReference>
<dbReference type="GO" id="GO:0005886">
    <property type="term" value="C:plasma membrane"/>
    <property type="evidence" value="ECO:0007669"/>
    <property type="project" value="UniProtKB-SubCell"/>
</dbReference>
<evidence type="ECO:0000256" key="1">
    <source>
        <dbReference type="ARBA" id="ARBA00004651"/>
    </source>
</evidence>